<evidence type="ECO:0000313" key="2">
    <source>
        <dbReference type="Proteomes" id="UP001054945"/>
    </source>
</evidence>
<accession>A0AAV4Y0J6</accession>
<sequence length="173" mass="19911">MVTKSMDMIYKMIQQSCGVNSQSRLMSDSTVVGIDSQSCVIWDSTIMWCQHQSRLMSDSTVVWYQQSVMCYMGFNNYVVSTEAIRKIIENYVGSETTVTANYFIKSELFRKKSAYMRQAKPKRFCFLFASVHACRTFFTLNWVPVPVPKFLTAVATSLCSTPLEREFLANILY</sequence>
<comment type="caution">
    <text evidence="1">The sequence shown here is derived from an EMBL/GenBank/DDBJ whole genome shotgun (WGS) entry which is preliminary data.</text>
</comment>
<proteinExistence type="predicted"/>
<protein>
    <submittedName>
        <fullName evidence="1">Uncharacterized protein</fullName>
    </submittedName>
</protein>
<dbReference type="EMBL" id="BPLR01018604">
    <property type="protein sequence ID" value="GIZ00946.1"/>
    <property type="molecule type" value="Genomic_DNA"/>
</dbReference>
<dbReference type="AlphaFoldDB" id="A0AAV4Y0J6"/>
<keyword evidence="2" id="KW-1185">Reference proteome</keyword>
<gene>
    <name evidence="1" type="ORF">CEXT_216391</name>
</gene>
<organism evidence="1 2">
    <name type="scientific">Caerostris extrusa</name>
    <name type="common">Bark spider</name>
    <name type="synonym">Caerostris bankana</name>
    <dbReference type="NCBI Taxonomy" id="172846"/>
    <lineage>
        <taxon>Eukaryota</taxon>
        <taxon>Metazoa</taxon>
        <taxon>Ecdysozoa</taxon>
        <taxon>Arthropoda</taxon>
        <taxon>Chelicerata</taxon>
        <taxon>Arachnida</taxon>
        <taxon>Araneae</taxon>
        <taxon>Araneomorphae</taxon>
        <taxon>Entelegynae</taxon>
        <taxon>Araneoidea</taxon>
        <taxon>Araneidae</taxon>
        <taxon>Caerostris</taxon>
    </lineage>
</organism>
<reference evidence="1 2" key="1">
    <citation type="submission" date="2021-06" db="EMBL/GenBank/DDBJ databases">
        <title>Caerostris extrusa draft genome.</title>
        <authorList>
            <person name="Kono N."/>
            <person name="Arakawa K."/>
        </authorList>
    </citation>
    <scope>NUCLEOTIDE SEQUENCE [LARGE SCALE GENOMIC DNA]</scope>
</reference>
<dbReference type="Proteomes" id="UP001054945">
    <property type="component" value="Unassembled WGS sequence"/>
</dbReference>
<evidence type="ECO:0000313" key="1">
    <source>
        <dbReference type="EMBL" id="GIZ00946.1"/>
    </source>
</evidence>
<name>A0AAV4Y0J6_CAEEX</name>